<dbReference type="Gene3D" id="1.10.4030.10">
    <property type="entry name" value="Porin chaperone SurA, peptide-binding domain"/>
    <property type="match status" value="1"/>
</dbReference>
<dbReference type="PANTHER" id="PTHR47529">
    <property type="entry name" value="PEPTIDYL-PROLYL CIS-TRANS ISOMERASE D"/>
    <property type="match status" value="1"/>
</dbReference>
<dbReference type="KEGG" id="abac:LuPra_04779"/>
<evidence type="ECO:0000256" key="11">
    <source>
        <dbReference type="PROSITE-ProRule" id="PRU00278"/>
    </source>
</evidence>
<evidence type="ECO:0000256" key="9">
    <source>
        <dbReference type="ARBA" id="ARBA00040743"/>
    </source>
</evidence>
<dbReference type="Pfam" id="PF13616">
    <property type="entry name" value="Rotamase_3"/>
    <property type="match status" value="1"/>
</dbReference>
<dbReference type="STRING" id="1855912.LuPra_04779"/>
<dbReference type="PROSITE" id="PS50198">
    <property type="entry name" value="PPIC_PPIASE_2"/>
    <property type="match status" value="2"/>
</dbReference>
<dbReference type="Pfam" id="PF13624">
    <property type="entry name" value="SurA_N_3"/>
    <property type="match status" value="1"/>
</dbReference>
<reference evidence="14 15" key="1">
    <citation type="journal article" date="2016" name="Genome Announc.">
        <title>First Complete Genome Sequence of a Subdivision 6 Acidobacterium Strain.</title>
        <authorList>
            <person name="Huang S."/>
            <person name="Vieira S."/>
            <person name="Bunk B."/>
            <person name="Riedel T."/>
            <person name="Sproer C."/>
            <person name="Overmann J."/>
        </authorList>
    </citation>
    <scope>NUCLEOTIDE SEQUENCE [LARGE SCALE GENOMIC DNA]</scope>
    <source>
        <strain evidence="15">DSM 100886 HEG_-6_39</strain>
    </source>
</reference>
<evidence type="ECO:0000256" key="7">
    <source>
        <dbReference type="ARBA" id="ARBA00023186"/>
    </source>
</evidence>
<dbReference type="Proteomes" id="UP000076079">
    <property type="component" value="Chromosome"/>
</dbReference>
<dbReference type="InterPro" id="IPR000297">
    <property type="entry name" value="PPIase_PpiC"/>
</dbReference>
<dbReference type="InterPro" id="IPR027304">
    <property type="entry name" value="Trigger_fact/SurA_dom_sf"/>
</dbReference>
<proteinExistence type="inferred from homology"/>
<name>A0A143PUQ1_LUTPR</name>
<evidence type="ECO:0000256" key="3">
    <source>
        <dbReference type="ARBA" id="ARBA00022519"/>
    </source>
</evidence>
<dbReference type="SUPFAM" id="SSF109998">
    <property type="entry name" value="Triger factor/SurA peptide-binding domain-like"/>
    <property type="match status" value="1"/>
</dbReference>
<keyword evidence="11 14" id="KW-0413">Isomerase</keyword>
<dbReference type="Pfam" id="PF13145">
    <property type="entry name" value="Rotamase_2"/>
    <property type="match status" value="1"/>
</dbReference>
<evidence type="ECO:0000256" key="6">
    <source>
        <dbReference type="ARBA" id="ARBA00023136"/>
    </source>
</evidence>
<keyword evidence="5 12" id="KW-1133">Transmembrane helix</keyword>
<comment type="subcellular location">
    <subcellularLocation>
        <location evidence="1">Cell inner membrane</location>
        <topology evidence="1">Single-pass type II membrane protein</topology>
        <orientation evidence="1">Periplasmic side</orientation>
    </subcellularLocation>
</comment>
<dbReference type="Gene3D" id="3.10.50.40">
    <property type="match status" value="3"/>
</dbReference>
<feature type="domain" description="PpiC" evidence="13">
    <location>
        <begin position="485"/>
        <end position="585"/>
    </location>
</feature>
<dbReference type="SUPFAM" id="SSF54534">
    <property type="entry name" value="FKBP-like"/>
    <property type="match status" value="2"/>
</dbReference>
<evidence type="ECO:0000256" key="8">
    <source>
        <dbReference type="ARBA" id="ARBA00038408"/>
    </source>
</evidence>
<reference evidence="15" key="2">
    <citation type="submission" date="2016-04" db="EMBL/GenBank/DDBJ databases">
        <title>First Complete Genome Sequence of a Subdivision 6 Acidobacterium.</title>
        <authorList>
            <person name="Huang S."/>
            <person name="Vieira S."/>
            <person name="Bunk B."/>
            <person name="Riedel T."/>
            <person name="Sproeer C."/>
            <person name="Overmann J."/>
        </authorList>
    </citation>
    <scope>NUCLEOTIDE SEQUENCE [LARGE SCALE GENOMIC DNA]</scope>
    <source>
        <strain evidence="15">DSM 100886 HEG_-6_39</strain>
    </source>
</reference>
<dbReference type="GO" id="GO:0003755">
    <property type="term" value="F:peptidyl-prolyl cis-trans isomerase activity"/>
    <property type="evidence" value="ECO:0007669"/>
    <property type="project" value="UniProtKB-KW"/>
</dbReference>
<dbReference type="InterPro" id="IPR052029">
    <property type="entry name" value="PpiD_chaperone"/>
</dbReference>
<dbReference type="PANTHER" id="PTHR47529:SF1">
    <property type="entry name" value="PERIPLASMIC CHAPERONE PPID"/>
    <property type="match status" value="1"/>
</dbReference>
<evidence type="ECO:0000256" key="10">
    <source>
        <dbReference type="ARBA" id="ARBA00042775"/>
    </source>
</evidence>
<organism evidence="14 15">
    <name type="scientific">Luteitalea pratensis</name>
    <dbReference type="NCBI Taxonomy" id="1855912"/>
    <lineage>
        <taxon>Bacteria</taxon>
        <taxon>Pseudomonadati</taxon>
        <taxon>Acidobacteriota</taxon>
        <taxon>Vicinamibacteria</taxon>
        <taxon>Vicinamibacterales</taxon>
        <taxon>Vicinamibacteraceae</taxon>
        <taxon>Luteitalea</taxon>
    </lineage>
</organism>
<evidence type="ECO:0000259" key="13">
    <source>
        <dbReference type="PROSITE" id="PS50198"/>
    </source>
</evidence>
<dbReference type="RefSeq" id="WP_157899600.1">
    <property type="nucleotide sequence ID" value="NZ_CP015136.1"/>
</dbReference>
<feature type="transmembrane region" description="Helical" evidence="12">
    <location>
        <begin position="12"/>
        <end position="30"/>
    </location>
</feature>
<evidence type="ECO:0000256" key="4">
    <source>
        <dbReference type="ARBA" id="ARBA00022692"/>
    </source>
</evidence>
<evidence type="ECO:0000313" key="15">
    <source>
        <dbReference type="Proteomes" id="UP000076079"/>
    </source>
</evidence>
<dbReference type="PATRIC" id="fig|1813736.3.peg.5037"/>
<dbReference type="GO" id="GO:0005886">
    <property type="term" value="C:plasma membrane"/>
    <property type="evidence" value="ECO:0007669"/>
    <property type="project" value="UniProtKB-SubCell"/>
</dbReference>
<keyword evidence="3" id="KW-0997">Cell inner membrane</keyword>
<keyword evidence="15" id="KW-1185">Reference proteome</keyword>
<keyword evidence="4 12" id="KW-0812">Transmembrane</keyword>
<evidence type="ECO:0000313" key="14">
    <source>
        <dbReference type="EMBL" id="AMY11529.1"/>
    </source>
</evidence>
<evidence type="ECO:0000256" key="5">
    <source>
        <dbReference type="ARBA" id="ARBA00022989"/>
    </source>
</evidence>
<keyword evidence="2" id="KW-1003">Cell membrane</keyword>
<gene>
    <name evidence="14" type="primary">ppiD</name>
    <name evidence="14" type="ORF">LuPra_04779</name>
</gene>
<evidence type="ECO:0000256" key="2">
    <source>
        <dbReference type="ARBA" id="ARBA00022475"/>
    </source>
</evidence>
<dbReference type="EMBL" id="CP015136">
    <property type="protein sequence ID" value="AMY11529.1"/>
    <property type="molecule type" value="Genomic_DNA"/>
</dbReference>
<evidence type="ECO:0000256" key="12">
    <source>
        <dbReference type="SAM" id="Phobius"/>
    </source>
</evidence>
<comment type="similarity">
    <text evidence="8">Belongs to the PpiD chaperone family.</text>
</comment>
<dbReference type="InterPro" id="IPR046357">
    <property type="entry name" value="PPIase_dom_sf"/>
</dbReference>
<accession>A0A143PUQ1</accession>
<dbReference type="OrthoDB" id="14196at2"/>
<keyword evidence="7" id="KW-0143">Chaperone</keyword>
<evidence type="ECO:0000256" key="1">
    <source>
        <dbReference type="ARBA" id="ARBA00004382"/>
    </source>
</evidence>
<protein>
    <recommendedName>
        <fullName evidence="9">Periplasmic chaperone PpiD</fullName>
    </recommendedName>
    <alternativeName>
        <fullName evidence="10">Periplasmic folding chaperone</fullName>
    </alternativeName>
</protein>
<keyword evidence="11" id="KW-0697">Rotamase</keyword>
<sequence length="639" mass="70072">MTMLDRMRRHQGWLKWSLGLVVLTFVFFYVPDFLSPPTGTGATADAVATVQGRAITVGDFTRAYNAQLAQFRNAYGNNMSPAMLRQLGMDRQVLQQMIDQEAVLAEATRLGISATDAEVRDRIVSIPAFQENGQFIGEQRYRQLLRLQRPPITAAQFEDEIRNSVILDKMRATLTEWITVSDADADAEYRRRNEKVSLELVSFPTVSFLGQVQVTDADVATYFEQSKDTYRIGERRKVRYLLLDAQAIRNNITVPEQDIQRAYRQNIEQYSQSEQVRASHILLNTEGKDEAAVRAKAEDLLKQIKGGADFEALARANSQDPASASKGGDLDFFGRGRMVPEFEAVAFTLPVGQLSDVVRTQYGFHIMKVTDKKAAEVQPLDAVRPQIAEQLKVERAQTRVQDLATAITTELKTPADLDKAAAKRGLKVQESPFFMRSEPIAGLGASPEVSEQAFTLDAGKVSGPLRTGTGVAFLTVTGSEAARVPTLTEVKERVTTDLKRKKAQDVARTRAQATATTLKASADFTAAAKAAGLTLRTAENLARGAAIPEVGPSPAVDQAVFSLPLGAVSDPITTPNGAVVVRVASRTDVPATDLAKNRDAIRRELASQKRSQFFASYMTKAKQGMGINIDQAVLQRLTT</sequence>
<keyword evidence="6 12" id="KW-0472">Membrane</keyword>
<dbReference type="AlphaFoldDB" id="A0A143PUQ1"/>
<feature type="domain" description="PpiC" evidence="13">
    <location>
        <begin position="273"/>
        <end position="371"/>
    </location>
</feature>